<dbReference type="AlphaFoldDB" id="A0AAV5GMW3"/>
<accession>A0AAV5GMW3</accession>
<comment type="caution">
    <text evidence="1">The sequence shown here is derived from an EMBL/GenBank/DDBJ whole genome shotgun (WGS) entry which is preliminary data.</text>
</comment>
<protein>
    <submittedName>
        <fullName evidence="1">Uncharacterized protein</fullName>
    </submittedName>
</protein>
<keyword evidence="2" id="KW-1185">Reference proteome</keyword>
<gene>
    <name evidence="1" type="ORF">Rhopal_003869-T1</name>
</gene>
<proteinExistence type="predicted"/>
<dbReference type="EMBL" id="BQKY01000007">
    <property type="protein sequence ID" value="GJN90855.1"/>
    <property type="molecule type" value="Genomic_DNA"/>
</dbReference>
<organism evidence="1 2">
    <name type="scientific">Rhodotorula paludigena</name>
    <dbReference type="NCBI Taxonomy" id="86838"/>
    <lineage>
        <taxon>Eukaryota</taxon>
        <taxon>Fungi</taxon>
        <taxon>Dikarya</taxon>
        <taxon>Basidiomycota</taxon>
        <taxon>Pucciniomycotina</taxon>
        <taxon>Microbotryomycetes</taxon>
        <taxon>Sporidiobolales</taxon>
        <taxon>Sporidiobolaceae</taxon>
        <taxon>Rhodotorula</taxon>
    </lineage>
</organism>
<evidence type="ECO:0000313" key="2">
    <source>
        <dbReference type="Proteomes" id="UP001342314"/>
    </source>
</evidence>
<evidence type="ECO:0000313" key="1">
    <source>
        <dbReference type="EMBL" id="GJN90855.1"/>
    </source>
</evidence>
<reference evidence="1 2" key="1">
    <citation type="submission" date="2021-12" db="EMBL/GenBank/DDBJ databases">
        <title>High titer production of polyol ester of fatty acids by Rhodotorula paludigena BS15 towards product separation-free biomass refinery.</title>
        <authorList>
            <person name="Mano J."/>
            <person name="Ono H."/>
            <person name="Tanaka T."/>
            <person name="Naito K."/>
            <person name="Sushida H."/>
            <person name="Ike M."/>
            <person name="Tokuyasu K."/>
            <person name="Kitaoka M."/>
        </authorList>
    </citation>
    <scope>NUCLEOTIDE SEQUENCE [LARGE SCALE GENOMIC DNA]</scope>
    <source>
        <strain evidence="1 2">BS15</strain>
    </source>
</reference>
<dbReference type="Proteomes" id="UP001342314">
    <property type="component" value="Unassembled WGS sequence"/>
</dbReference>
<sequence>MSAKPASSTFTFDIDVAQLLVLSCSITVDTSAPGVNAKDTITKNVTGAELRTTGIDTVFASFLDAVMAVKVVAGSNFCEATGTVRRKAFSSVGLFDVAGTQTASFPLIKVLWIEELSLINRL</sequence>
<name>A0AAV5GMW3_9BASI</name>